<dbReference type="Gene3D" id="1.50.10.100">
    <property type="entry name" value="Chondroitin AC/alginate lyase"/>
    <property type="match status" value="1"/>
</dbReference>
<protein>
    <submittedName>
        <fullName evidence="2">Ig domain-containing protein</fullName>
    </submittedName>
</protein>
<dbReference type="SUPFAM" id="SSF49313">
    <property type="entry name" value="Cadherin-like"/>
    <property type="match status" value="1"/>
</dbReference>
<organism evidence="2 3">
    <name type="scientific">Glycomyces niveus</name>
    <dbReference type="NCBI Taxonomy" id="2820287"/>
    <lineage>
        <taxon>Bacteria</taxon>
        <taxon>Bacillati</taxon>
        <taxon>Actinomycetota</taxon>
        <taxon>Actinomycetes</taxon>
        <taxon>Glycomycetales</taxon>
        <taxon>Glycomycetaceae</taxon>
        <taxon>Glycomyces</taxon>
    </lineage>
</organism>
<dbReference type="Gene3D" id="2.60.40.10">
    <property type="entry name" value="Immunoglobulins"/>
    <property type="match status" value="1"/>
</dbReference>
<dbReference type="RefSeq" id="WP_208497609.1">
    <property type="nucleotide sequence ID" value="NZ_JAGFNP010000009.1"/>
</dbReference>
<dbReference type="InterPro" id="IPR008979">
    <property type="entry name" value="Galactose-bd-like_sf"/>
</dbReference>
<dbReference type="InterPro" id="IPR013783">
    <property type="entry name" value="Ig-like_fold"/>
</dbReference>
<evidence type="ECO:0000313" key="2">
    <source>
        <dbReference type="EMBL" id="MBO3734476.1"/>
    </source>
</evidence>
<reference evidence="2 3" key="1">
    <citation type="submission" date="2021-03" db="EMBL/GenBank/DDBJ databases">
        <title>Glycomyces sp. nov., a novel actinomycete isolated from soil.</title>
        <authorList>
            <person name="Yang X."/>
            <person name="Xu X."/>
        </authorList>
    </citation>
    <scope>NUCLEOTIDE SEQUENCE [LARGE SCALE GENOMIC DNA]</scope>
    <source>
        <strain evidence="2 3">NEAU-S30</strain>
    </source>
</reference>
<dbReference type="Pfam" id="PF05345">
    <property type="entry name" value="He_PIG"/>
    <property type="match status" value="1"/>
</dbReference>
<gene>
    <name evidence="2" type="ORF">J5V16_16730</name>
</gene>
<comment type="caution">
    <text evidence="2">The sequence shown here is derived from an EMBL/GenBank/DDBJ whole genome shotgun (WGS) entry which is preliminary data.</text>
</comment>
<keyword evidence="1" id="KW-0732">Signal</keyword>
<feature type="signal peptide" evidence="1">
    <location>
        <begin position="1"/>
        <end position="34"/>
    </location>
</feature>
<accession>A0ABS3U8B6</accession>
<sequence>MKQTRPRGRPWPTAAAAVLALAAGMVAAASPAPAAEPSGLITDHVVTVNETVSDAGFVHPGIGLSADDLRTTQEMVRSGQEPWASYFDAMTKTGFASTTWRASNSVSAAEPDKARTKIFDNAGMRGRETNDSFGALTQSLMWVTTGNEVYRKNAIQALRTWADMDPNGYTYFPDAHIHTGHPLYQFLMAAEIIRATEPADDDTPGQHDGYNVVWSAEDDERLLGNFANPVLEEFLASNHHWMNQHNFGLFGRIATAIYSDDTAGYAKGVEWYTVNEGDDAYDNGSMAEQMPLIEAENPINPYGYDFVQVREMGRDQAHGECNIDNFAGLARMLELQGTKVDPVDGTVSTAEDAVSAYDFLDQRLLQGAEQFYKYMQGGWMPWVDERGEDWFGTVSQSYRGRIFNTISVAELYYEYKIERGVDVEAEAPWLARLAARMDGPIFTRGASTTANFWGPGDKNPEYWVAFPEELAGTEPPAPREDPAWRFDKAGLMLDDRTELVTEGGQTFARASVTEEGTTTAMSRVEFAQGAVFGLKYRSDGPAHLEVLRNPEPSGLNPNEAPKSILATQDLPDTSGEWRYFAYPMSGNPINYFRLTGAEGTTVDMDSVMTTGAKDLTPPQFPQADGTTYMAANMERTLDVKAVDTGGGVTYSAEGLPEGASFDTATGDFTWTPGDADRGRHEVRIFADDGQTVASRTFEFVVAANRPKTIDTMLADLYDPDAVYETASAANFDAALQDAKEASESGTDEEFLTALEALRDTVEGMRLLNPRLEDGGLDISGGMVTPHDVTAAQVDYIVRPGHTGNILHTSFVLDFGTRFRVAAEEFAFQGPFAFAMRSAGTNVYGSNDGIEWDLLSERPTAEVNSWEHIPVVEEHRGEQYRFLKLQVDEPALPNDPAYPGIWIVDEFHIMGERTELPGAIDEVSFTSPGAMRERVTAGDTAELTFKSDEAIGDVAVEIGGHQVEAVSEDGLSWKASLELGEDTPVGDVPFSIDYSIGGDAAPTVLGTTDFSRVYFSDDRNIVDPATFAEVVDDNGAPDAIREAQAALMLDGKVNSIGALSGTTGEYHITWDFGEGRGLSLDRADFLINQDTRYPGLIDTMVFQGSNDLEHWTTLTEPAFRGYDWQNLESGDETPYRYLRLRNRYAVSVSEFRLFGDISGDLDTVLEQADAVDLEAYARGSRILFPREVAAVREAREEPGADEDALARRLIDAWELLDPLVTEAPAAIDRSWVTASTASWDGTLNAADNGWRMFDGDPGTWTDTTTKSCTNTVLPTDGTEFEVLGVRYFPKDASVNRATNMSIDGSNDSGATWTAFANTGTPVRGWNTVALAEPVSYEALRISGGNGYCNVAELEFIVAVVDKSALDVRLGDAAALHEADWTADSWAALVAARAAAQAAKDGKSASQEEVDAAAAGLADAIAGLTAA</sequence>
<dbReference type="Gene3D" id="2.60.120.260">
    <property type="entry name" value="Galactose-binding domain-like"/>
    <property type="match status" value="2"/>
</dbReference>
<dbReference type="Proteomes" id="UP000681341">
    <property type="component" value="Unassembled WGS sequence"/>
</dbReference>
<evidence type="ECO:0000256" key="1">
    <source>
        <dbReference type="SAM" id="SignalP"/>
    </source>
</evidence>
<dbReference type="Gene3D" id="1.20.1270.90">
    <property type="entry name" value="AF1782-like"/>
    <property type="match status" value="1"/>
</dbReference>
<dbReference type="InterPro" id="IPR008929">
    <property type="entry name" value="Chondroitin_lyas"/>
</dbReference>
<keyword evidence="3" id="KW-1185">Reference proteome</keyword>
<dbReference type="EMBL" id="JAGFNP010000009">
    <property type="protein sequence ID" value="MBO3734476.1"/>
    <property type="molecule type" value="Genomic_DNA"/>
</dbReference>
<dbReference type="SUPFAM" id="SSF48230">
    <property type="entry name" value="Chondroitin AC/alginate lyase"/>
    <property type="match status" value="1"/>
</dbReference>
<dbReference type="InterPro" id="IPR015919">
    <property type="entry name" value="Cadherin-like_sf"/>
</dbReference>
<evidence type="ECO:0000313" key="3">
    <source>
        <dbReference type="Proteomes" id="UP000681341"/>
    </source>
</evidence>
<dbReference type="SUPFAM" id="SSF49785">
    <property type="entry name" value="Galactose-binding domain-like"/>
    <property type="match status" value="1"/>
</dbReference>
<feature type="chain" id="PRO_5045363511" evidence="1">
    <location>
        <begin position="35"/>
        <end position="1425"/>
    </location>
</feature>
<proteinExistence type="predicted"/>
<name>A0ABS3U8B6_9ACTN</name>